<evidence type="ECO:0000256" key="5">
    <source>
        <dbReference type="ARBA" id="ARBA00022989"/>
    </source>
</evidence>
<keyword evidence="13" id="KW-1185">Reference proteome</keyword>
<evidence type="ECO:0000313" key="11">
    <source>
        <dbReference type="EMBL" id="SEH04752.1"/>
    </source>
</evidence>
<keyword evidence="5 7" id="KW-1133">Transmembrane helix</keyword>
<feature type="transmembrane region" description="Helical" evidence="7">
    <location>
        <begin position="315"/>
        <end position="342"/>
    </location>
</feature>
<dbReference type="OrthoDB" id="9784014at2"/>
<comment type="subcellular location">
    <subcellularLocation>
        <location evidence="1">Cell membrane</location>
        <topology evidence="1">Multi-pass membrane protein</topology>
    </subcellularLocation>
</comment>
<keyword evidence="6 7" id="KW-0472">Membrane</keyword>
<dbReference type="EMBL" id="FMSV02000442">
    <property type="protein sequence ID" value="SEH06241.1"/>
    <property type="molecule type" value="Genomic_DNA"/>
</dbReference>
<dbReference type="AlphaFoldDB" id="A0A1H6F3U0"/>
<sequence length="408" mass="45759">MTHGLLLLRLAWRNLWRRPHRTMIILLAVALGIWSMLTISALIRGMSTQYVEQWINQLTGHVLIHAPGYRQDPVIDYRMPVADAELETALNQQNIIGWTQRLRIPAVINSERESAGVTMVGIIPQQENGLSFIAQAVRQGRMLHDENDRGIVLGLHLAKQLETRIGKRVVLMTQDSAGNVAERGFKVVGLYRSRLQDTEKQFAFVGLKVMQKLLKVEGQVSEISLRSDALELLPAILKQLQQLRPQLDIVDWKTSNPLLNAMISMLHGFLMIWFVVVFIAVAFGLINTLLMAIFERSREMGLLRALGMQPRLQVLQILLESLFLLLLGALLGNLLSGLTLLLTAGGLDFSRFAQGYEMIGLSSRIYPVLQNEDWIMANLLVLGLGLLASFYPAWRASRMSVLKALGQG</sequence>
<evidence type="ECO:0000313" key="12">
    <source>
        <dbReference type="EMBL" id="SEH06241.1"/>
    </source>
</evidence>
<feature type="transmembrane region" description="Helical" evidence="7">
    <location>
        <begin position="270"/>
        <end position="294"/>
    </location>
</feature>
<dbReference type="InterPro" id="IPR051447">
    <property type="entry name" value="Lipoprotein-release_system"/>
</dbReference>
<evidence type="ECO:0000313" key="10">
    <source>
        <dbReference type="EMBL" id="SEH04711.1"/>
    </source>
</evidence>
<evidence type="ECO:0000256" key="6">
    <source>
        <dbReference type="ARBA" id="ARBA00023136"/>
    </source>
</evidence>
<evidence type="ECO:0000256" key="2">
    <source>
        <dbReference type="ARBA" id="ARBA00005236"/>
    </source>
</evidence>
<dbReference type="InterPro" id="IPR003838">
    <property type="entry name" value="ABC3_permease_C"/>
</dbReference>
<evidence type="ECO:0000256" key="4">
    <source>
        <dbReference type="ARBA" id="ARBA00022692"/>
    </source>
</evidence>
<reference evidence="11 13" key="1">
    <citation type="submission" date="2016-10" db="EMBL/GenBank/DDBJ databases">
        <authorList>
            <person name="de Groot N.N."/>
        </authorList>
    </citation>
    <scope>NUCLEOTIDE SEQUENCE [LARGE SCALE GENOMIC DNA]</scope>
    <source>
        <strain evidence="11">MBHS1</strain>
    </source>
</reference>
<evidence type="ECO:0000259" key="8">
    <source>
        <dbReference type="Pfam" id="PF02687"/>
    </source>
</evidence>
<feature type="domain" description="MacB-like periplasmic core" evidence="9">
    <location>
        <begin position="22"/>
        <end position="242"/>
    </location>
</feature>
<dbReference type="Pfam" id="PF12704">
    <property type="entry name" value="MacB_PCD"/>
    <property type="match status" value="1"/>
</dbReference>
<organism evidence="11 13">
    <name type="scientific">Candidatus Venteria ishoeyi</name>
    <dbReference type="NCBI Taxonomy" id="1899563"/>
    <lineage>
        <taxon>Bacteria</taxon>
        <taxon>Pseudomonadati</taxon>
        <taxon>Pseudomonadota</taxon>
        <taxon>Gammaproteobacteria</taxon>
        <taxon>Thiotrichales</taxon>
        <taxon>Thiotrichaceae</taxon>
        <taxon>Venteria</taxon>
    </lineage>
</organism>
<dbReference type="PANTHER" id="PTHR30489:SF0">
    <property type="entry name" value="LIPOPROTEIN-RELEASING SYSTEM TRANSMEMBRANE PROTEIN LOLE"/>
    <property type="match status" value="1"/>
</dbReference>
<dbReference type="Proteomes" id="UP000236724">
    <property type="component" value="Unassembled WGS sequence"/>
</dbReference>
<feature type="domain" description="ABC3 transporter permease C-terminal" evidence="8">
    <location>
        <begin position="274"/>
        <end position="400"/>
    </location>
</feature>
<evidence type="ECO:0000259" key="9">
    <source>
        <dbReference type="Pfam" id="PF12704"/>
    </source>
</evidence>
<dbReference type="GO" id="GO:0098797">
    <property type="term" value="C:plasma membrane protein complex"/>
    <property type="evidence" value="ECO:0007669"/>
    <property type="project" value="TreeGrafter"/>
</dbReference>
<evidence type="ECO:0000256" key="3">
    <source>
        <dbReference type="ARBA" id="ARBA00022475"/>
    </source>
</evidence>
<dbReference type="EMBL" id="FMSV02000105">
    <property type="protein sequence ID" value="SEH04752.1"/>
    <property type="molecule type" value="Genomic_DNA"/>
</dbReference>
<accession>A0A1H6F3U0</accession>
<keyword evidence="4 7" id="KW-0812">Transmembrane</keyword>
<proteinExistence type="inferred from homology"/>
<feature type="transmembrane region" description="Helical" evidence="7">
    <location>
        <begin position="374"/>
        <end position="394"/>
    </location>
</feature>
<evidence type="ECO:0000313" key="13">
    <source>
        <dbReference type="Proteomes" id="UP000236724"/>
    </source>
</evidence>
<evidence type="ECO:0000256" key="1">
    <source>
        <dbReference type="ARBA" id="ARBA00004651"/>
    </source>
</evidence>
<dbReference type="InterPro" id="IPR025857">
    <property type="entry name" value="MacB_PCD"/>
</dbReference>
<protein>
    <submittedName>
        <fullName evidence="11">ABC transporter permease YtrF</fullName>
    </submittedName>
</protein>
<name>A0A1H6F3U0_9GAMM</name>
<dbReference type="PANTHER" id="PTHR30489">
    <property type="entry name" value="LIPOPROTEIN-RELEASING SYSTEM TRANSMEMBRANE PROTEIN LOLE"/>
    <property type="match status" value="1"/>
</dbReference>
<dbReference type="RefSeq" id="WP_103918753.1">
    <property type="nucleotide sequence ID" value="NZ_FMSV02000086.1"/>
</dbReference>
<feature type="transmembrane region" description="Helical" evidence="7">
    <location>
        <begin position="21"/>
        <end position="43"/>
    </location>
</feature>
<dbReference type="Pfam" id="PF02687">
    <property type="entry name" value="FtsX"/>
    <property type="match status" value="1"/>
</dbReference>
<dbReference type="EMBL" id="FMSV02000086">
    <property type="protein sequence ID" value="SEH04711.1"/>
    <property type="molecule type" value="Genomic_DNA"/>
</dbReference>
<dbReference type="GO" id="GO:0044874">
    <property type="term" value="P:lipoprotein localization to outer membrane"/>
    <property type="evidence" value="ECO:0007669"/>
    <property type="project" value="TreeGrafter"/>
</dbReference>
<evidence type="ECO:0000256" key="7">
    <source>
        <dbReference type="SAM" id="Phobius"/>
    </source>
</evidence>
<comment type="similarity">
    <text evidence="2">Belongs to the ABC-4 integral membrane protein family. LolC/E subfamily.</text>
</comment>
<keyword evidence="3" id="KW-1003">Cell membrane</keyword>
<gene>
    <name evidence="11" type="primary">ytrF_2</name>
    <name evidence="10" type="synonym">ytrF_1</name>
    <name evidence="12" type="synonym">ytrF_3</name>
    <name evidence="10" type="ORF">MBHS_00560</name>
    <name evidence="11" type="ORF">MBHS_00604</name>
    <name evidence="12" type="ORF">MBHS_02096</name>
</gene>